<evidence type="ECO:0000313" key="1">
    <source>
        <dbReference type="EMBL" id="KAI9562818.1"/>
    </source>
</evidence>
<accession>A0AAD5LRU4</accession>
<name>A0AAD5LRU4_9CRUS</name>
<gene>
    <name evidence="1" type="ORF">GHT06_010273</name>
</gene>
<reference evidence="1 2" key="1">
    <citation type="submission" date="2022-05" db="EMBL/GenBank/DDBJ databases">
        <title>A multi-omics perspective on studying reproductive biology in Daphnia sinensis.</title>
        <authorList>
            <person name="Jia J."/>
        </authorList>
    </citation>
    <scope>NUCLEOTIDE SEQUENCE [LARGE SCALE GENOMIC DNA]</scope>
    <source>
        <strain evidence="1 2">WSL</strain>
    </source>
</reference>
<dbReference type="Proteomes" id="UP000820818">
    <property type="component" value="Linkage Group LG2"/>
</dbReference>
<proteinExistence type="predicted"/>
<organism evidence="1 2">
    <name type="scientific">Daphnia sinensis</name>
    <dbReference type="NCBI Taxonomy" id="1820382"/>
    <lineage>
        <taxon>Eukaryota</taxon>
        <taxon>Metazoa</taxon>
        <taxon>Ecdysozoa</taxon>
        <taxon>Arthropoda</taxon>
        <taxon>Crustacea</taxon>
        <taxon>Branchiopoda</taxon>
        <taxon>Diplostraca</taxon>
        <taxon>Cladocera</taxon>
        <taxon>Anomopoda</taxon>
        <taxon>Daphniidae</taxon>
        <taxon>Daphnia</taxon>
        <taxon>Daphnia similis group</taxon>
    </lineage>
</organism>
<sequence length="141" mass="16448">MLEDPYRIEVHLLYDDKIHLMKFVFNLLTELTLAVVLEKLINWSVTFCLPNHERLHIQALNSSQNFISSLFIRDDKTGPSFNDSVTDILCINQCGTTSTCFPCSEEHNRHFEVICCHDGYHIPRPESPPPERERCLIDYPR</sequence>
<dbReference type="AlphaFoldDB" id="A0AAD5LRU4"/>
<evidence type="ECO:0000313" key="2">
    <source>
        <dbReference type="Proteomes" id="UP000820818"/>
    </source>
</evidence>
<dbReference type="EMBL" id="WJBH02000002">
    <property type="protein sequence ID" value="KAI9562818.1"/>
    <property type="molecule type" value="Genomic_DNA"/>
</dbReference>
<keyword evidence="2" id="KW-1185">Reference proteome</keyword>
<protein>
    <submittedName>
        <fullName evidence="1">Uncharacterized protein</fullName>
    </submittedName>
</protein>
<comment type="caution">
    <text evidence="1">The sequence shown here is derived from an EMBL/GenBank/DDBJ whole genome shotgun (WGS) entry which is preliminary data.</text>
</comment>